<evidence type="ECO:0000256" key="7">
    <source>
        <dbReference type="SAM" id="MobiDB-lite"/>
    </source>
</evidence>
<keyword evidence="9" id="KW-1185">Reference proteome</keyword>
<keyword evidence="3" id="KW-0963">Cytoplasm</keyword>
<feature type="compositionally biased region" description="Polar residues" evidence="7">
    <location>
        <begin position="583"/>
        <end position="592"/>
    </location>
</feature>
<feature type="compositionally biased region" description="Basic and acidic residues" evidence="7">
    <location>
        <begin position="598"/>
        <end position="611"/>
    </location>
</feature>
<evidence type="ECO:0000256" key="6">
    <source>
        <dbReference type="SAM" id="Coils"/>
    </source>
</evidence>
<feature type="compositionally biased region" description="Low complexity" evidence="7">
    <location>
        <begin position="439"/>
        <end position="448"/>
    </location>
</feature>
<feature type="region of interest" description="Disordered" evidence="7">
    <location>
        <begin position="583"/>
        <end position="616"/>
    </location>
</feature>
<reference evidence="8 9" key="1">
    <citation type="journal article" date="2019" name="BMC Genomics">
        <title>New insights from Opisthorchis felineus genome: update on genomics of the epidemiologically important liver flukes.</title>
        <authorList>
            <person name="Ershov N.I."/>
            <person name="Mordvinov V.A."/>
            <person name="Prokhortchouk E.B."/>
            <person name="Pakharukova M.Y."/>
            <person name="Gunbin K.V."/>
            <person name="Ustyantsev K."/>
            <person name="Genaev M.A."/>
            <person name="Blinov A.G."/>
            <person name="Mazur A."/>
            <person name="Boulygina E."/>
            <person name="Tsygankova S."/>
            <person name="Khrameeva E."/>
            <person name="Chekanov N."/>
            <person name="Fan G."/>
            <person name="Xiao A."/>
            <person name="Zhang H."/>
            <person name="Xu X."/>
            <person name="Yang H."/>
            <person name="Solovyev V."/>
            <person name="Lee S.M."/>
            <person name="Liu X."/>
            <person name="Afonnikov D.A."/>
            <person name="Skryabin K.G."/>
        </authorList>
    </citation>
    <scope>NUCLEOTIDE SEQUENCE [LARGE SCALE GENOMIC DNA]</scope>
    <source>
        <strain evidence="8">AK-0245</strain>
        <tissue evidence="8">Whole organism</tissue>
    </source>
</reference>
<dbReference type="GO" id="GO:1902017">
    <property type="term" value="P:regulation of cilium assembly"/>
    <property type="evidence" value="ECO:0007669"/>
    <property type="project" value="TreeGrafter"/>
</dbReference>
<protein>
    <recommendedName>
        <fullName evidence="10">Outer dense fiber protein 2</fullName>
    </recommendedName>
</protein>
<evidence type="ECO:0000256" key="1">
    <source>
        <dbReference type="ARBA" id="ARBA00004300"/>
    </source>
</evidence>
<dbReference type="STRING" id="147828.A0A4S2LPK9"/>
<comment type="similarity">
    <text evidence="2">Belongs to the ODF2 family.</text>
</comment>
<evidence type="ECO:0000313" key="9">
    <source>
        <dbReference type="Proteomes" id="UP000308267"/>
    </source>
</evidence>
<feature type="compositionally biased region" description="Basic and acidic residues" evidence="7">
    <location>
        <begin position="452"/>
        <end position="475"/>
    </location>
</feature>
<dbReference type="Proteomes" id="UP000308267">
    <property type="component" value="Unassembled WGS sequence"/>
</dbReference>
<dbReference type="AlphaFoldDB" id="A0A4S2LPK9"/>
<feature type="region of interest" description="Disordered" evidence="7">
    <location>
        <begin position="422"/>
        <end position="475"/>
    </location>
</feature>
<feature type="coiled-coil region" evidence="6">
    <location>
        <begin position="281"/>
        <end position="403"/>
    </location>
</feature>
<keyword evidence="5" id="KW-0206">Cytoskeleton</keyword>
<evidence type="ECO:0000313" key="8">
    <source>
        <dbReference type="EMBL" id="TGZ63169.1"/>
    </source>
</evidence>
<evidence type="ECO:0008006" key="10">
    <source>
        <dbReference type="Google" id="ProtNLM"/>
    </source>
</evidence>
<dbReference type="EMBL" id="SJOL01007269">
    <property type="protein sequence ID" value="TGZ63169.1"/>
    <property type="molecule type" value="Genomic_DNA"/>
</dbReference>
<keyword evidence="4 6" id="KW-0175">Coiled coil</keyword>
<sequence>MTKGVVKVEHKNLSTSQSPIHLHVSEDAPVHLHFEPPNFCGNEQVKQAPEVRKYPVKSHGPYQVPWIPPPAKTSKGKFAYATRPATRKVNVMYPRRSTSADSIIHHPDDPLEDPVLREATRYDERDELPENDRRLCASRQSMEPVRESRPVRFAGELSQKRSHNTENIDLDGMEDGALWTTSVMEQWANDVENAIAHVARAARSVEQYLDEIMAEGRQVTTRDMNRLNQPKDDLVLHGEVAVRAGRELCRWASSVKQQQERFLTHKLQNVSSRENAMQSEIHRLKESLDRTTVELEETQKRLGSQQNESARFTSVTESLETVRAHLQRELRQRESECNRLSTQVRGLECRLAEERATLQTRLESSVATVAQLSETKEALKRAARAQKKRADQAEKSLKDLLERLGKTDGRITPCEEVVDRRYAREDNEHVGGNVGDGASRSYSPSSASKQRTPRDNSTRRASSRDAHLEKLQEENEHLRDIAAKCERRMATAEHEMEELRTSLMQCESMLHDQQRDADAQAHKLRVLTEQLQEAENGRKRNQDQFCEIERQLHEAEKQNRRLMLALESASVRPDGWMYRQNRQEAGTGSFEEQTPVEKQARKNSRDEREKSPTYQKETQLVEELRRQLAEARNEREQVEHAAEIRSAELRAQLTQADATNRSLQAYLTFLKRSYASVFQPDLAQLLGGSKNGINCNLFKVQNTLETSDMSPGLSPQAVTREQHR</sequence>
<comment type="subcellular location">
    <subcellularLocation>
        <location evidence="1">Cytoplasm</location>
        <location evidence="1">Cytoskeleton</location>
        <location evidence="1">Microtubule organizing center</location>
        <location evidence="1">Centrosome</location>
    </subcellularLocation>
</comment>
<accession>A0A4S2LPK9</accession>
<organism evidence="8 9">
    <name type="scientific">Opisthorchis felineus</name>
    <dbReference type="NCBI Taxonomy" id="147828"/>
    <lineage>
        <taxon>Eukaryota</taxon>
        <taxon>Metazoa</taxon>
        <taxon>Spiralia</taxon>
        <taxon>Lophotrochozoa</taxon>
        <taxon>Platyhelminthes</taxon>
        <taxon>Trematoda</taxon>
        <taxon>Digenea</taxon>
        <taxon>Opisthorchiida</taxon>
        <taxon>Opisthorchiata</taxon>
        <taxon>Opisthorchiidae</taxon>
        <taxon>Opisthorchis</taxon>
    </lineage>
</organism>
<gene>
    <name evidence="8" type="ORF">CRM22_007050</name>
</gene>
<dbReference type="InterPro" id="IPR026099">
    <property type="entry name" value="Odf2-rel"/>
</dbReference>
<dbReference type="OrthoDB" id="413404at2759"/>
<proteinExistence type="inferred from homology"/>
<dbReference type="PANTHER" id="PTHR23162">
    <property type="entry name" value="OUTER DENSE FIBER OF SPERM TAILS 2"/>
    <property type="match status" value="1"/>
</dbReference>
<evidence type="ECO:0000256" key="5">
    <source>
        <dbReference type="ARBA" id="ARBA00023212"/>
    </source>
</evidence>
<evidence type="ECO:0000256" key="2">
    <source>
        <dbReference type="ARBA" id="ARBA00009316"/>
    </source>
</evidence>
<evidence type="ECO:0000256" key="3">
    <source>
        <dbReference type="ARBA" id="ARBA00022490"/>
    </source>
</evidence>
<name>A0A4S2LPK9_OPIFE</name>
<evidence type="ECO:0000256" key="4">
    <source>
        <dbReference type="ARBA" id="ARBA00023054"/>
    </source>
</evidence>
<dbReference type="PANTHER" id="PTHR23162:SF10">
    <property type="entry name" value="FI13205P"/>
    <property type="match status" value="1"/>
</dbReference>
<dbReference type="GO" id="GO:0005813">
    <property type="term" value="C:centrosome"/>
    <property type="evidence" value="ECO:0007669"/>
    <property type="project" value="UniProtKB-SubCell"/>
</dbReference>
<comment type="caution">
    <text evidence="8">The sequence shown here is derived from an EMBL/GenBank/DDBJ whole genome shotgun (WGS) entry which is preliminary data.</text>
</comment>